<accession>A0A3B0G0P0</accession>
<dbReference type="SUPFAM" id="SSF56300">
    <property type="entry name" value="Metallo-dependent phosphatases"/>
    <property type="match status" value="1"/>
</dbReference>
<sequence>MRGRRTMPAVAGVVLGAAAVLGLIAWQAPTLPPQEPLPSAGAPFAAPGEPPTSVPLPGRELHVTAAGDYSARPAAAAVLARIGAIKPDLHLALGDLSYGVHGSEQSWCDLVTSNTGTSLPFELVSGNHESNGLNGNIDDFAACLPNRLPGLVGTYGRQYYADVPLQEPLARFIMVSPGIPFADGTWDYTPGSPNYEWTAAAIDDARTAGIPWVVVGMHTPCLSMGVYDCPAGTAITTMMLTKKVDLVLNAHEHLYQRSKQLSVGPGCPGIQPGIFSAACVNDGDNTLEKGSGTVFATVGTGGTDLRDINTGDPEAAYFASYSGRNASPSHGLLDLRLTETSLTARFIATSGAFQDQFQIGSGN</sequence>
<keyword evidence="1" id="KW-0732">Signal</keyword>
<dbReference type="InterPro" id="IPR039331">
    <property type="entry name" value="PAPs-like"/>
</dbReference>
<dbReference type="Gene3D" id="3.60.21.10">
    <property type="match status" value="1"/>
</dbReference>
<dbReference type="Proteomes" id="UP000273159">
    <property type="component" value="Unassembled WGS sequence"/>
</dbReference>
<dbReference type="PANTHER" id="PTHR22953">
    <property type="entry name" value="ACID PHOSPHATASE RELATED"/>
    <property type="match status" value="1"/>
</dbReference>
<dbReference type="PANTHER" id="PTHR22953:SF153">
    <property type="entry name" value="PURPLE ACID PHOSPHATASE"/>
    <property type="match status" value="1"/>
</dbReference>
<dbReference type="AlphaFoldDB" id="A0A3B0G0P0"/>
<dbReference type="InterPro" id="IPR029052">
    <property type="entry name" value="Metallo-depent_PP-like"/>
</dbReference>
<gene>
    <name evidence="3" type="ORF">D7Z96_09600</name>
</gene>
<evidence type="ECO:0000259" key="2">
    <source>
        <dbReference type="Pfam" id="PF00149"/>
    </source>
</evidence>
<comment type="caution">
    <text evidence="3">The sequence shown here is derived from an EMBL/GenBank/DDBJ whole genome shotgun (WGS) entry which is preliminary data.</text>
</comment>
<reference evidence="4" key="2">
    <citation type="submission" date="2018-10" db="EMBL/GenBank/DDBJ databases">
        <authorList>
            <person name="Wang Y."/>
            <person name="Wang J."/>
            <person name="Yang X."/>
            <person name="Wang Z."/>
            <person name="Huang Y."/>
        </authorList>
    </citation>
    <scope>NUCLEOTIDE SEQUENCE [LARGE SCALE GENOMIC DNA]</scope>
    <source>
        <strain evidence="4">J015</strain>
    </source>
</reference>
<evidence type="ECO:0000256" key="1">
    <source>
        <dbReference type="ARBA" id="ARBA00022729"/>
    </source>
</evidence>
<dbReference type="Pfam" id="PF00149">
    <property type="entry name" value="Metallophos"/>
    <property type="match status" value="1"/>
</dbReference>
<organism evidence="3 4">
    <name type="scientific">Pseudarthrobacter phenanthrenivorans</name>
    <name type="common">Arthrobacter phenanthrenivorans</name>
    <dbReference type="NCBI Taxonomy" id="361575"/>
    <lineage>
        <taxon>Bacteria</taxon>
        <taxon>Bacillati</taxon>
        <taxon>Actinomycetota</taxon>
        <taxon>Actinomycetes</taxon>
        <taxon>Micrococcales</taxon>
        <taxon>Micrococcaceae</taxon>
        <taxon>Pseudarthrobacter</taxon>
    </lineage>
</organism>
<dbReference type="InterPro" id="IPR004843">
    <property type="entry name" value="Calcineurin-like_PHP"/>
</dbReference>
<proteinExistence type="predicted"/>
<feature type="domain" description="Calcineurin-like phosphoesterase" evidence="2">
    <location>
        <begin position="72"/>
        <end position="254"/>
    </location>
</feature>
<keyword evidence="3" id="KW-0378">Hydrolase</keyword>
<protein>
    <submittedName>
        <fullName evidence="3">Phosphohydrolase</fullName>
    </submittedName>
</protein>
<dbReference type="EMBL" id="RBNH01000007">
    <property type="protein sequence ID" value="RKO24127.1"/>
    <property type="molecule type" value="Genomic_DNA"/>
</dbReference>
<evidence type="ECO:0000313" key="4">
    <source>
        <dbReference type="Proteomes" id="UP000273159"/>
    </source>
</evidence>
<name>A0A3B0G0P0_PSEPS</name>
<dbReference type="RefSeq" id="WP_120692343.1">
    <property type="nucleotide sequence ID" value="NZ_RBNH01000007.1"/>
</dbReference>
<evidence type="ECO:0000313" key="3">
    <source>
        <dbReference type="EMBL" id="RKO24127.1"/>
    </source>
</evidence>
<reference evidence="3 4" key="1">
    <citation type="submission" date="2018-10" db="EMBL/GenBank/DDBJ databases">
        <title>Genome-guide identification and characterization of bacteria that degrade polycyclic aromatic hydrocarbons and resist hexavalent chromium simultaneously.</title>
        <authorList>
            <person name="Feng H."/>
        </authorList>
    </citation>
    <scope>NUCLEOTIDE SEQUENCE [LARGE SCALE GENOMIC DNA]</scope>
    <source>
        <strain evidence="3 4">J015</strain>
    </source>
</reference>
<dbReference type="GO" id="GO:0003993">
    <property type="term" value="F:acid phosphatase activity"/>
    <property type="evidence" value="ECO:0007669"/>
    <property type="project" value="InterPro"/>
</dbReference>